<name>A0A3S5CBL9_9PLAT</name>
<dbReference type="AlphaFoldDB" id="A0A3S5CBL9"/>
<evidence type="ECO:0000313" key="2">
    <source>
        <dbReference type="EMBL" id="VEL07799.1"/>
    </source>
</evidence>
<keyword evidence="3" id="KW-1185">Reference proteome</keyword>
<evidence type="ECO:0000313" key="3">
    <source>
        <dbReference type="Proteomes" id="UP000784294"/>
    </source>
</evidence>
<feature type="region of interest" description="Disordered" evidence="1">
    <location>
        <begin position="20"/>
        <end position="66"/>
    </location>
</feature>
<protein>
    <submittedName>
        <fullName evidence="2">Uncharacterized protein</fullName>
    </submittedName>
</protein>
<dbReference type="Proteomes" id="UP000784294">
    <property type="component" value="Unassembled WGS sequence"/>
</dbReference>
<gene>
    <name evidence="2" type="ORF">PXEA_LOCUS1239</name>
</gene>
<sequence>MHDPRHRVYRQYSIIEVGHTDTMESSSFEPKCSDGAIAHSKASEEESTGQGRSRTGGRRLRSMTAA</sequence>
<organism evidence="2 3">
    <name type="scientific">Protopolystoma xenopodis</name>
    <dbReference type="NCBI Taxonomy" id="117903"/>
    <lineage>
        <taxon>Eukaryota</taxon>
        <taxon>Metazoa</taxon>
        <taxon>Spiralia</taxon>
        <taxon>Lophotrochozoa</taxon>
        <taxon>Platyhelminthes</taxon>
        <taxon>Monogenea</taxon>
        <taxon>Polyopisthocotylea</taxon>
        <taxon>Polystomatidea</taxon>
        <taxon>Polystomatidae</taxon>
        <taxon>Protopolystoma</taxon>
    </lineage>
</organism>
<proteinExistence type="predicted"/>
<comment type="caution">
    <text evidence="2">The sequence shown here is derived from an EMBL/GenBank/DDBJ whole genome shotgun (WGS) entry which is preliminary data.</text>
</comment>
<dbReference type="EMBL" id="CAAALY010002489">
    <property type="protein sequence ID" value="VEL07799.1"/>
    <property type="molecule type" value="Genomic_DNA"/>
</dbReference>
<feature type="compositionally biased region" description="Basic residues" evidence="1">
    <location>
        <begin position="55"/>
        <end position="66"/>
    </location>
</feature>
<reference evidence="2" key="1">
    <citation type="submission" date="2018-11" db="EMBL/GenBank/DDBJ databases">
        <authorList>
            <consortium name="Pathogen Informatics"/>
        </authorList>
    </citation>
    <scope>NUCLEOTIDE SEQUENCE</scope>
</reference>
<evidence type="ECO:0000256" key="1">
    <source>
        <dbReference type="SAM" id="MobiDB-lite"/>
    </source>
</evidence>
<accession>A0A3S5CBL9</accession>